<evidence type="ECO:0000256" key="1">
    <source>
        <dbReference type="ARBA" id="ARBA00023015"/>
    </source>
</evidence>
<evidence type="ECO:0000259" key="4">
    <source>
        <dbReference type="PROSITE" id="PS51071"/>
    </source>
</evidence>
<sequence length="243" mass="27873">MLFRERLINVQYKLSDTEDSLADYIRRNSDTVAQLSVTKLAQNCYTVPNTITRLCKKLGYSGYAELKVELQHANIAPSIDENQADERNLISKTFQLINPEREQQVVSQLSKASKVVLFAVGETAYPVEDFTSTMNAFNHKTLFFTYENQMIYELEHTKNLVVILVSLSGENGQVLKMAQVAKAHKQFIVSLTHLSENSLMQFATIPLYCYSPKRWRDGVNLTDKVPLYIILNSLQNRYLEMFV</sequence>
<proteinExistence type="predicted"/>
<dbReference type="PROSITE" id="PS51071">
    <property type="entry name" value="HTH_RPIR"/>
    <property type="match status" value="1"/>
</dbReference>
<evidence type="ECO:0000313" key="5">
    <source>
        <dbReference type="EMBL" id="MFC6200482.1"/>
    </source>
</evidence>
<gene>
    <name evidence="5" type="ORF">ACFP1L_01065</name>
</gene>
<keyword evidence="6" id="KW-1185">Reference proteome</keyword>
<keyword evidence="3" id="KW-0804">Transcription</keyword>
<dbReference type="InterPro" id="IPR047640">
    <property type="entry name" value="RpiR-like"/>
</dbReference>
<protein>
    <submittedName>
        <fullName evidence="5">MurR/RpiR family transcriptional regulator</fullName>
    </submittedName>
</protein>
<keyword evidence="1" id="KW-0805">Transcription regulation</keyword>
<organism evidence="5 6">
    <name type="scientific">Lactiplantibacillus nangangensis</name>
    <dbReference type="NCBI Taxonomy" id="2559917"/>
    <lineage>
        <taxon>Bacteria</taxon>
        <taxon>Bacillati</taxon>
        <taxon>Bacillota</taxon>
        <taxon>Bacilli</taxon>
        <taxon>Lactobacillales</taxon>
        <taxon>Lactobacillaceae</taxon>
        <taxon>Lactiplantibacillus</taxon>
    </lineage>
</organism>
<dbReference type="PANTHER" id="PTHR30514">
    <property type="entry name" value="GLUCOKINASE"/>
    <property type="match status" value="1"/>
</dbReference>
<dbReference type="InterPro" id="IPR036388">
    <property type="entry name" value="WH-like_DNA-bd_sf"/>
</dbReference>
<dbReference type="InterPro" id="IPR000281">
    <property type="entry name" value="HTH_RpiR"/>
</dbReference>
<evidence type="ECO:0000256" key="3">
    <source>
        <dbReference type="ARBA" id="ARBA00023163"/>
    </source>
</evidence>
<keyword evidence="2" id="KW-0238">DNA-binding</keyword>
<dbReference type="Pfam" id="PF01380">
    <property type="entry name" value="SIS"/>
    <property type="match status" value="1"/>
</dbReference>
<dbReference type="PANTHER" id="PTHR30514:SF21">
    <property type="entry name" value="RPIR-FAMILY TRANSCRIPTIONAL REGULATOR"/>
    <property type="match status" value="1"/>
</dbReference>
<dbReference type="Gene3D" id="3.40.50.10490">
    <property type="entry name" value="Glucose-6-phosphate isomerase like protein, domain 1"/>
    <property type="match status" value="1"/>
</dbReference>
<dbReference type="EMBL" id="JBHSSE010000002">
    <property type="protein sequence ID" value="MFC6200482.1"/>
    <property type="molecule type" value="Genomic_DNA"/>
</dbReference>
<dbReference type="InterPro" id="IPR001347">
    <property type="entry name" value="SIS_dom"/>
</dbReference>
<evidence type="ECO:0000313" key="6">
    <source>
        <dbReference type="Proteomes" id="UP001596171"/>
    </source>
</evidence>
<name>A0ABW1SGQ4_9LACO</name>
<dbReference type="SUPFAM" id="SSF46689">
    <property type="entry name" value="Homeodomain-like"/>
    <property type="match status" value="1"/>
</dbReference>
<dbReference type="Proteomes" id="UP001596171">
    <property type="component" value="Unassembled WGS sequence"/>
</dbReference>
<dbReference type="SUPFAM" id="SSF53697">
    <property type="entry name" value="SIS domain"/>
    <property type="match status" value="1"/>
</dbReference>
<comment type="caution">
    <text evidence="5">The sequence shown here is derived from an EMBL/GenBank/DDBJ whole genome shotgun (WGS) entry which is preliminary data.</text>
</comment>
<dbReference type="InterPro" id="IPR009057">
    <property type="entry name" value="Homeodomain-like_sf"/>
</dbReference>
<dbReference type="InterPro" id="IPR046348">
    <property type="entry name" value="SIS_dom_sf"/>
</dbReference>
<accession>A0ABW1SGQ4</accession>
<dbReference type="Gene3D" id="1.10.10.10">
    <property type="entry name" value="Winged helix-like DNA-binding domain superfamily/Winged helix DNA-binding domain"/>
    <property type="match status" value="1"/>
</dbReference>
<dbReference type="RefSeq" id="WP_137616251.1">
    <property type="nucleotide sequence ID" value="NZ_BJDI01000007.1"/>
</dbReference>
<dbReference type="InterPro" id="IPR035472">
    <property type="entry name" value="RpiR-like_SIS"/>
</dbReference>
<evidence type="ECO:0000256" key="2">
    <source>
        <dbReference type="ARBA" id="ARBA00023125"/>
    </source>
</evidence>
<dbReference type="Pfam" id="PF01418">
    <property type="entry name" value="HTH_6"/>
    <property type="match status" value="1"/>
</dbReference>
<feature type="domain" description="HTH rpiR-type" evidence="4">
    <location>
        <begin position="1"/>
        <end position="77"/>
    </location>
</feature>
<dbReference type="CDD" id="cd05013">
    <property type="entry name" value="SIS_RpiR"/>
    <property type="match status" value="1"/>
</dbReference>
<reference evidence="6" key="1">
    <citation type="journal article" date="2019" name="Int. J. Syst. Evol. Microbiol.">
        <title>The Global Catalogue of Microorganisms (GCM) 10K type strain sequencing project: providing services to taxonomists for standard genome sequencing and annotation.</title>
        <authorList>
            <consortium name="The Broad Institute Genomics Platform"/>
            <consortium name="The Broad Institute Genome Sequencing Center for Infectious Disease"/>
            <person name="Wu L."/>
            <person name="Ma J."/>
        </authorList>
    </citation>
    <scope>NUCLEOTIDE SEQUENCE [LARGE SCALE GENOMIC DNA]</scope>
    <source>
        <strain evidence="6">CCM 8930</strain>
    </source>
</reference>